<reference evidence="1 2" key="1">
    <citation type="submission" date="2020-08" db="EMBL/GenBank/DDBJ databases">
        <title>Genomic Encyclopedia of Type Strains, Phase IV (KMG-V): Genome sequencing to study the core and pangenomes of soil and plant-associated prokaryotes.</title>
        <authorList>
            <person name="Whitman W."/>
        </authorList>
    </citation>
    <scope>NUCLEOTIDE SEQUENCE [LARGE SCALE GENOMIC DNA]</scope>
    <source>
        <strain evidence="1 2">M2T3</strain>
    </source>
</reference>
<evidence type="ECO:0000313" key="2">
    <source>
        <dbReference type="Proteomes" id="UP000521017"/>
    </source>
</evidence>
<sequence>MIKGKELIQFLGYSVDHPEFITFLQAHEADTHKLPSPQLPEKKGIKPLIVKFHQGFILNFDRYYPGSDNADSLIKRPIGNGPIYLAGVNFFKPDPADSSLPDLVQLPFGLHFLDNEQVLSAKFGHKNIAGTANSPYYEADESDYYYKSYHLYAYYDRGDIQEKLQGLLVSLR</sequence>
<evidence type="ECO:0000313" key="1">
    <source>
        <dbReference type="EMBL" id="MBB6498324.1"/>
    </source>
</evidence>
<gene>
    <name evidence="1" type="ORF">HDF25_000448</name>
</gene>
<organism evidence="1 2">
    <name type="scientific">Pedobacter cryoconitis</name>
    <dbReference type="NCBI Taxonomy" id="188932"/>
    <lineage>
        <taxon>Bacteria</taxon>
        <taxon>Pseudomonadati</taxon>
        <taxon>Bacteroidota</taxon>
        <taxon>Sphingobacteriia</taxon>
        <taxon>Sphingobacteriales</taxon>
        <taxon>Sphingobacteriaceae</taxon>
        <taxon>Pedobacter</taxon>
    </lineage>
</organism>
<dbReference type="Proteomes" id="UP000521017">
    <property type="component" value="Unassembled WGS sequence"/>
</dbReference>
<name>A0A7X0J084_9SPHI</name>
<dbReference type="AlphaFoldDB" id="A0A7X0J084"/>
<dbReference type="EMBL" id="JACHCC010000001">
    <property type="protein sequence ID" value="MBB6498324.1"/>
    <property type="molecule type" value="Genomic_DNA"/>
</dbReference>
<accession>A0A7X0J084</accession>
<dbReference type="RefSeq" id="WP_184622310.1">
    <property type="nucleotide sequence ID" value="NZ_JACHCC010000001.1"/>
</dbReference>
<proteinExistence type="predicted"/>
<comment type="caution">
    <text evidence="1">The sequence shown here is derived from an EMBL/GenBank/DDBJ whole genome shotgun (WGS) entry which is preliminary data.</text>
</comment>
<protein>
    <submittedName>
        <fullName evidence="1">Uncharacterized protein</fullName>
    </submittedName>
</protein>